<evidence type="ECO:0000259" key="1">
    <source>
        <dbReference type="Pfam" id="PF01890"/>
    </source>
</evidence>
<dbReference type="RefSeq" id="WP_014553671.1">
    <property type="nucleotide sequence ID" value="NC_017455.1"/>
</dbReference>
<dbReference type="GO" id="GO:0009236">
    <property type="term" value="P:cobalamin biosynthetic process"/>
    <property type="evidence" value="ECO:0007669"/>
    <property type="project" value="InterPro"/>
</dbReference>
<name>E3DP15_HALPG</name>
<dbReference type="InterPro" id="IPR021744">
    <property type="entry name" value="CbiG_N"/>
</dbReference>
<dbReference type="InterPro" id="IPR021745">
    <property type="entry name" value="CbiG_mid"/>
</dbReference>
<evidence type="ECO:0000259" key="3">
    <source>
        <dbReference type="Pfam" id="PF11761"/>
    </source>
</evidence>
<proteinExistence type="predicted"/>
<dbReference type="AlphaFoldDB" id="E3DP15"/>
<feature type="domain" description="Cobalamin biosynthesis central region" evidence="3">
    <location>
        <begin position="142"/>
        <end position="226"/>
    </location>
</feature>
<dbReference type="InterPro" id="IPR038029">
    <property type="entry name" value="GbiG_N_sf"/>
</dbReference>
<dbReference type="EMBL" id="CP002175">
    <property type="protein sequence ID" value="ADO77648.1"/>
    <property type="molecule type" value="Genomic_DNA"/>
</dbReference>
<protein>
    <submittedName>
        <fullName evidence="4">Cobalamin (Vitamin B12) biosynthesis CbiG protein</fullName>
    </submittedName>
</protein>
<evidence type="ECO:0000313" key="4">
    <source>
        <dbReference type="EMBL" id="ADO77648.1"/>
    </source>
</evidence>
<evidence type="ECO:0000259" key="2">
    <source>
        <dbReference type="Pfam" id="PF11760"/>
    </source>
</evidence>
<dbReference type="PATRIC" id="fig|572479.3.peg.1541"/>
<dbReference type="InterPro" id="IPR052553">
    <property type="entry name" value="CbiG_hydrolase"/>
</dbReference>
<dbReference type="HOGENOM" id="CLU_028397_0_0_9"/>
<reference evidence="4 5" key="2">
    <citation type="journal article" date="2011" name="Stand. Genomic Sci.">
        <title>Complete genome sequence of the extremely halophilic Halanaerobium praevalens type strain (GSL).</title>
        <authorList>
            <person name="Ivanova N."/>
            <person name="Sikorski J."/>
            <person name="Chertkov O."/>
            <person name="Nolan M."/>
            <person name="Lucas S."/>
            <person name="Hammon N."/>
            <person name="Deshpande S."/>
            <person name="Cheng J.F."/>
            <person name="Tapia R."/>
            <person name="Han C."/>
            <person name="Goodwin L."/>
            <person name="Pitluck S."/>
            <person name="Huntemann M."/>
            <person name="Liolios K."/>
            <person name="Pagani I."/>
            <person name="Mavromatis K."/>
            <person name="Ovchinikova G."/>
            <person name="Pati A."/>
            <person name="Chen A."/>
            <person name="Palaniappan K."/>
            <person name="Land M."/>
            <person name="Hauser L."/>
            <person name="Brambilla E.M."/>
            <person name="Kannan K.P."/>
            <person name="Rohde M."/>
            <person name="Tindall B.J."/>
            <person name="Goker M."/>
            <person name="Detter J.C."/>
            <person name="Woyke T."/>
            <person name="Bristow J."/>
            <person name="Eisen J.A."/>
            <person name="Markowitz V."/>
            <person name="Hugenholtz P."/>
            <person name="Kyrpides N.C."/>
            <person name="Klenk H.P."/>
            <person name="Lapidus A."/>
        </authorList>
    </citation>
    <scope>NUCLEOTIDE SEQUENCE [LARGE SCALE GENOMIC DNA]</scope>
    <source>
        <strain evidence="5">ATCC 33744 / DSM 2228 / GSL</strain>
    </source>
</reference>
<accession>E3DP15</accession>
<dbReference type="Pfam" id="PF11761">
    <property type="entry name" value="CbiG_mid"/>
    <property type="match status" value="1"/>
</dbReference>
<dbReference type="SUPFAM" id="SSF159672">
    <property type="entry name" value="CbiG N-terminal domain-like"/>
    <property type="match status" value="1"/>
</dbReference>
<evidence type="ECO:0000313" key="5">
    <source>
        <dbReference type="Proteomes" id="UP000006866"/>
    </source>
</evidence>
<dbReference type="Gene3D" id="3.30.420.180">
    <property type="entry name" value="CobE/GbiG C-terminal domain"/>
    <property type="match status" value="1"/>
</dbReference>
<dbReference type="Proteomes" id="UP000006866">
    <property type="component" value="Chromosome"/>
</dbReference>
<dbReference type="eggNOG" id="COG2073">
    <property type="taxonomic scope" value="Bacteria"/>
</dbReference>
<dbReference type="STRING" id="572479.Hprae_1521"/>
<sequence length="356" mass="39453">MFEKAKIAVLVLTPAAKKNALKLKQENPNLDLFCSERLVGAKTKNQFKTFSSLRKIVTKIFKDYDALIFIMALGIVIRIIAELLESKKTDPAIITIDDQGQNVISTLSGHLGRANELTLEIAKILGARPVITTATDCNNKLAIDLLAQRLNCEIKPFKRLKKANSALLFKQELHIFSNYKFKLPADDNLKKYPMSEFDNSAEANVFKVVVANQKFKLGANQIQLFPKNLIIGLGCRKNTPFKKLEQALKQFLAQNNLAQASIKGLATIDLKKDERGIVKLAAKYNWPLKIIERSEIKKIEADLEIAKSDFVKKTIGVSAAAAPAAILASKSGQLIIDKTKYSGITLAAVEEEIESE</sequence>
<dbReference type="Pfam" id="PF11760">
    <property type="entry name" value="CbiG_N"/>
    <property type="match status" value="1"/>
</dbReference>
<gene>
    <name evidence="4" type="ordered locus">Hprae_1521</name>
</gene>
<dbReference type="InterPro" id="IPR036518">
    <property type="entry name" value="CobE/GbiG_C_sf"/>
</dbReference>
<keyword evidence="5" id="KW-1185">Reference proteome</keyword>
<dbReference type="Gene3D" id="3.40.50.11220">
    <property type="match status" value="1"/>
</dbReference>
<dbReference type="PANTHER" id="PTHR37477:SF1">
    <property type="entry name" value="COBALT-PRECORRIN-5A HYDROLASE"/>
    <property type="match status" value="1"/>
</dbReference>
<dbReference type="InterPro" id="IPR002750">
    <property type="entry name" value="CobE/GbiG_C"/>
</dbReference>
<dbReference type="Pfam" id="PF01890">
    <property type="entry name" value="CbiG_C"/>
    <property type="match status" value="1"/>
</dbReference>
<dbReference type="PANTHER" id="PTHR37477">
    <property type="entry name" value="COBALT-PRECORRIN-5A HYDROLASE"/>
    <property type="match status" value="1"/>
</dbReference>
<feature type="domain" description="Cobalamin synthesis G N-terminal" evidence="2">
    <location>
        <begin position="56"/>
        <end position="136"/>
    </location>
</feature>
<dbReference type="SUPFAM" id="SSF159664">
    <property type="entry name" value="CobE/GbiG C-terminal domain-like"/>
    <property type="match status" value="1"/>
</dbReference>
<organism evidence="4 5">
    <name type="scientific">Halanaerobium praevalens (strain ATCC 33744 / DSM 2228 / GSL)</name>
    <dbReference type="NCBI Taxonomy" id="572479"/>
    <lineage>
        <taxon>Bacteria</taxon>
        <taxon>Bacillati</taxon>
        <taxon>Bacillota</taxon>
        <taxon>Clostridia</taxon>
        <taxon>Halanaerobiales</taxon>
        <taxon>Halanaerobiaceae</taxon>
        <taxon>Halanaerobium</taxon>
    </lineage>
</organism>
<reference evidence="5" key="1">
    <citation type="submission" date="2010-10" db="EMBL/GenBank/DDBJ databases">
        <title>The complete genome of Halanaerobium praevalens DSM 2228.</title>
        <authorList>
            <consortium name="US DOE Joint Genome Institute (JGI-PGF)"/>
            <person name="Lucas S."/>
            <person name="Copeland A."/>
            <person name="Lapidus A."/>
            <person name="Glavina del Rio T."/>
            <person name="Dalin E."/>
            <person name="Tice H."/>
            <person name="Bruce D."/>
            <person name="Goodwin L."/>
            <person name="Pitluck S."/>
            <person name="Kyrpides N."/>
            <person name="Mavromatis K."/>
            <person name="Ivanova N."/>
            <person name="Ovchinnikova G."/>
            <person name="Chertkov O."/>
            <person name="Detter J.C."/>
            <person name="Han C."/>
            <person name="Larimer F."/>
            <person name="Land M."/>
            <person name="Hauser L."/>
            <person name="Markowitz V."/>
            <person name="Cheng J.-F."/>
            <person name="Hugenholtz P."/>
            <person name="Woyke T."/>
            <person name="Wu D."/>
            <person name="Tindall B."/>
            <person name="Pomrenke H.G."/>
            <person name="Brambilla E."/>
            <person name="Klenk H.-P."/>
            <person name="Eisen J.A."/>
        </authorList>
    </citation>
    <scope>NUCLEOTIDE SEQUENCE [LARGE SCALE GENOMIC DNA]</scope>
    <source>
        <strain evidence="5">ATCC 33744 / DSM 2228 / GSL</strain>
    </source>
</reference>
<dbReference type="KEGG" id="hpk:Hprae_1521"/>
<feature type="domain" description="CobE/GbiG C-terminal" evidence="1">
    <location>
        <begin position="229"/>
        <end position="348"/>
    </location>
</feature>